<dbReference type="SUPFAM" id="SSF57716">
    <property type="entry name" value="Glucocorticoid receptor-like (DNA-binding domain)"/>
    <property type="match status" value="1"/>
</dbReference>
<feature type="region of interest" description="Disordered" evidence="6">
    <location>
        <begin position="150"/>
        <end position="190"/>
    </location>
</feature>
<dbReference type="InterPro" id="IPR006612">
    <property type="entry name" value="THAP_Znf"/>
</dbReference>
<evidence type="ECO:0000256" key="5">
    <source>
        <dbReference type="PROSITE-ProRule" id="PRU00309"/>
    </source>
</evidence>
<accession>A0AAW1I9X8</accession>
<feature type="domain" description="THAP-type" evidence="7">
    <location>
        <begin position="56"/>
        <end position="131"/>
    </location>
</feature>
<keyword evidence="9" id="KW-1185">Reference proteome</keyword>
<keyword evidence="3" id="KW-0862">Zinc</keyword>
<evidence type="ECO:0000313" key="8">
    <source>
        <dbReference type="EMBL" id="KAK9686015.1"/>
    </source>
</evidence>
<feature type="region of interest" description="Disordered" evidence="6">
    <location>
        <begin position="1"/>
        <end position="42"/>
    </location>
</feature>
<dbReference type="SMART" id="SM00980">
    <property type="entry name" value="THAP"/>
    <property type="match status" value="1"/>
</dbReference>
<keyword evidence="4 5" id="KW-0238">DNA-binding</keyword>
<comment type="caution">
    <text evidence="8">The sequence shown here is derived from an EMBL/GenBank/DDBJ whole genome shotgun (WGS) entry which is preliminary data.</text>
</comment>
<keyword evidence="1" id="KW-0479">Metal-binding</keyword>
<evidence type="ECO:0000313" key="9">
    <source>
        <dbReference type="Proteomes" id="UP001458880"/>
    </source>
</evidence>
<keyword evidence="2 5" id="KW-0863">Zinc-finger</keyword>
<evidence type="ECO:0000256" key="4">
    <source>
        <dbReference type="ARBA" id="ARBA00023125"/>
    </source>
</evidence>
<organism evidence="8 9">
    <name type="scientific">Popillia japonica</name>
    <name type="common">Japanese beetle</name>
    <dbReference type="NCBI Taxonomy" id="7064"/>
    <lineage>
        <taxon>Eukaryota</taxon>
        <taxon>Metazoa</taxon>
        <taxon>Ecdysozoa</taxon>
        <taxon>Arthropoda</taxon>
        <taxon>Hexapoda</taxon>
        <taxon>Insecta</taxon>
        <taxon>Pterygota</taxon>
        <taxon>Neoptera</taxon>
        <taxon>Endopterygota</taxon>
        <taxon>Coleoptera</taxon>
        <taxon>Polyphaga</taxon>
        <taxon>Scarabaeiformia</taxon>
        <taxon>Scarabaeidae</taxon>
        <taxon>Rutelinae</taxon>
        <taxon>Popillia</taxon>
    </lineage>
</organism>
<dbReference type="Gene3D" id="6.20.210.20">
    <property type="entry name" value="THAP domain"/>
    <property type="match status" value="1"/>
</dbReference>
<dbReference type="EMBL" id="JASPKY010000734">
    <property type="protein sequence ID" value="KAK9686015.1"/>
    <property type="molecule type" value="Genomic_DNA"/>
</dbReference>
<sequence>MPLPERSVPAVTNVASKKKRCSTDRKITSVAKENRKKQPVSSRQKYVDQVSSIFKMPSLHCLVCRKTKDEVQKLHYFPRNYEKSQLSVKAMNLPSDTHSRYRRICSSHFTIDSYRDTANFKLNSIAVPTLLPAEPEAGRQVLKAIENIPKASTSQTSADEPEPMPSTSGPTVDVEVQTTTDVSQSSKKKSLMKIISQKQEHTLHYLLY</sequence>
<evidence type="ECO:0000256" key="1">
    <source>
        <dbReference type="ARBA" id="ARBA00022723"/>
    </source>
</evidence>
<evidence type="ECO:0000259" key="7">
    <source>
        <dbReference type="PROSITE" id="PS50950"/>
    </source>
</evidence>
<reference evidence="8 9" key="1">
    <citation type="journal article" date="2024" name="BMC Genomics">
        <title>De novo assembly and annotation of Popillia japonica's genome with initial clues to its potential as an invasive pest.</title>
        <authorList>
            <person name="Cucini C."/>
            <person name="Boschi S."/>
            <person name="Funari R."/>
            <person name="Cardaioli E."/>
            <person name="Iannotti N."/>
            <person name="Marturano G."/>
            <person name="Paoli F."/>
            <person name="Bruttini M."/>
            <person name="Carapelli A."/>
            <person name="Frati F."/>
            <person name="Nardi F."/>
        </authorList>
    </citation>
    <scope>NUCLEOTIDE SEQUENCE [LARGE SCALE GENOMIC DNA]</scope>
    <source>
        <strain evidence="8">DMR45628</strain>
    </source>
</reference>
<evidence type="ECO:0000256" key="2">
    <source>
        <dbReference type="ARBA" id="ARBA00022771"/>
    </source>
</evidence>
<dbReference type="Proteomes" id="UP001458880">
    <property type="component" value="Unassembled WGS sequence"/>
</dbReference>
<evidence type="ECO:0000256" key="6">
    <source>
        <dbReference type="SAM" id="MobiDB-lite"/>
    </source>
</evidence>
<dbReference type="GO" id="GO:0003677">
    <property type="term" value="F:DNA binding"/>
    <property type="evidence" value="ECO:0007669"/>
    <property type="project" value="UniProtKB-UniRule"/>
</dbReference>
<dbReference type="PROSITE" id="PS50950">
    <property type="entry name" value="ZF_THAP"/>
    <property type="match status" value="1"/>
</dbReference>
<dbReference type="InterPro" id="IPR038441">
    <property type="entry name" value="THAP_Znf_sf"/>
</dbReference>
<evidence type="ECO:0000256" key="3">
    <source>
        <dbReference type="ARBA" id="ARBA00022833"/>
    </source>
</evidence>
<dbReference type="Pfam" id="PF05485">
    <property type="entry name" value="THAP"/>
    <property type="match status" value="1"/>
</dbReference>
<gene>
    <name evidence="8" type="ORF">QE152_g37510</name>
</gene>
<protein>
    <submittedName>
        <fullName evidence="8">THAP domain</fullName>
    </submittedName>
</protein>
<dbReference type="GO" id="GO:0008270">
    <property type="term" value="F:zinc ion binding"/>
    <property type="evidence" value="ECO:0007669"/>
    <property type="project" value="UniProtKB-KW"/>
</dbReference>
<feature type="compositionally biased region" description="Low complexity" evidence="6">
    <location>
        <begin position="171"/>
        <end position="185"/>
    </location>
</feature>
<proteinExistence type="predicted"/>
<dbReference type="AlphaFoldDB" id="A0AAW1I9X8"/>
<name>A0AAW1I9X8_POPJA</name>